<proteinExistence type="predicted"/>
<dbReference type="NCBIfam" id="TIGR01805">
    <property type="entry name" value="CM_mono_grmpos"/>
    <property type="match status" value="1"/>
</dbReference>
<organism evidence="3 4">
    <name type="scientific">Lactococcus muris</name>
    <dbReference type="NCBI Taxonomy" id="2941330"/>
    <lineage>
        <taxon>Bacteria</taxon>
        <taxon>Bacillati</taxon>
        <taxon>Bacillota</taxon>
        <taxon>Bacilli</taxon>
        <taxon>Lactobacillales</taxon>
        <taxon>Streptococcaceae</taxon>
        <taxon>Lactococcus</taxon>
    </lineage>
</organism>
<accession>A0ABV4DAY5</accession>
<dbReference type="PROSITE" id="PS51168">
    <property type="entry name" value="CHORISMATE_MUT_2"/>
    <property type="match status" value="1"/>
</dbReference>
<reference evidence="3 4" key="1">
    <citation type="submission" date="2024-03" db="EMBL/GenBank/DDBJ databases">
        <title>Mouse gut bacterial collection (mGBC) of GemPharmatech.</title>
        <authorList>
            <person name="He Y."/>
            <person name="Dong L."/>
            <person name="Wu D."/>
            <person name="Gao X."/>
            <person name="Lin Z."/>
        </authorList>
    </citation>
    <scope>NUCLEOTIDE SEQUENCE [LARGE SCALE GENOMIC DNA]</scope>
    <source>
        <strain evidence="3 4">20-218</strain>
    </source>
</reference>
<dbReference type="InterPro" id="IPR051331">
    <property type="entry name" value="Chorismate_mutase-related"/>
</dbReference>
<keyword evidence="1 3" id="KW-0413">Isomerase</keyword>
<dbReference type="PANTHER" id="PTHR38041">
    <property type="entry name" value="CHORISMATE MUTASE"/>
    <property type="match status" value="1"/>
</dbReference>
<dbReference type="RefSeq" id="WP_369918695.1">
    <property type="nucleotide sequence ID" value="NZ_JBCLSQ010000023.1"/>
</dbReference>
<dbReference type="Gene3D" id="1.20.59.10">
    <property type="entry name" value="Chorismate mutase"/>
    <property type="match status" value="1"/>
</dbReference>
<dbReference type="EMBL" id="JBCLSQ010000023">
    <property type="protein sequence ID" value="MEY8538590.1"/>
    <property type="molecule type" value="Genomic_DNA"/>
</dbReference>
<gene>
    <name evidence="3" type="ORF">AALM99_09065</name>
</gene>
<evidence type="ECO:0000313" key="4">
    <source>
        <dbReference type="Proteomes" id="UP001565242"/>
    </source>
</evidence>
<keyword evidence="4" id="KW-1185">Reference proteome</keyword>
<evidence type="ECO:0000313" key="3">
    <source>
        <dbReference type="EMBL" id="MEY8538590.1"/>
    </source>
</evidence>
<dbReference type="PANTHER" id="PTHR38041:SF1">
    <property type="entry name" value="CHORISMATE MUTASE"/>
    <property type="match status" value="1"/>
</dbReference>
<evidence type="ECO:0000256" key="1">
    <source>
        <dbReference type="ARBA" id="ARBA00023235"/>
    </source>
</evidence>
<dbReference type="Pfam" id="PF01817">
    <property type="entry name" value="CM_2"/>
    <property type="match status" value="1"/>
</dbReference>
<dbReference type="SUPFAM" id="SSF48600">
    <property type="entry name" value="Chorismate mutase II"/>
    <property type="match status" value="1"/>
</dbReference>
<dbReference type="Proteomes" id="UP001565242">
    <property type="component" value="Unassembled WGS sequence"/>
</dbReference>
<dbReference type="EC" id="5.4.99.5" evidence="3"/>
<sequence>MTLENIRKEIDALDEQILGLLNQRMSLVEKVIAAKEQKNLQVLDAAREKFILEKIENKIKNPQYAASIQSIYKEIMKQSRDYQEQKRLKE</sequence>
<dbReference type="InterPro" id="IPR002701">
    <property type="entry name" value="CM_II_prokaryot"/>
</dbReference>
<protein>
    <submittedName>
        <fullName evidence="3">Chorismate mutase</fullName>
        <ecNumber evidence="3">5.4.99.5</ecNumber>
    </submittedName>
</protein>
<feature type="domain" description="Chorismate mutase" evidence="2">
    <location>
        <begin position="1"/>
        <end position="87"/>
    </location>
</feature>
<dbReference type="InterPro" id="IPR011279">
    <property type="entry name" value="Chorismate_mutase_GmP"/>
</dbReference>
<dbReference type="InterPro" id="IPR036263">
    <property type="entry name" value="Chorismate_II_sf"/>
</dbReference>
<name>A0ABV4DAY5_9LACT</name>
<evidence type="ECO:0000259" key="2">
    <source>
        <dbReference type="PROSITE" id="PS51168"/>
    </source>
</evidence>
<dbReference type="GO" id="GO:0004106">
    <property type="term" value="F:chorismate mutase activity"/>
    <property type="evidence" value="ECO:0007669"/>
    <property type="project" value="UniProtKB-EC"/>
</dbReference>
<dbReference type="SMART" id="SM00830">
    <property type="entry name" value="CM_2"/>
    <property type="match status" value="1"/>
</dbReference>
<comment type="caution">
    <text evidence="3">The sequence shown here is derived from an EMBL/GenBank/DDBJ whole genome shotgun (WGS) entry which is preliminary data.</text>
</comment>
<dbReference type="InterPro" id="IPR036979">
    <property type="entry name" value="CM_dom_sf"/>
</dbReference>